<reference evidence="8" key="1">
    <citation type="submission" date="2025-08" db="UniProtKB">
        <authorList>
            <consortium name="Ensembl"/>
        </authorList>
    </citation>
    <scope>IDENTIFICATION</scope>
</reference>
<dbReference type="FunFam" id="2.40.10.10:FF:000003">
    <property type="entry name" value="Transmembrane serine protease 3"/>
    <property type="match status" value="1"/>
</dbReference>
<proteinExistence type="inferred from homology"/>
<comment type="similarity">
    <text evidence="1">Belongs to the peptidase S1 family. Snake venom subfamily.</text>
</comment>
<dbReference type="InterPro" id="IPR018114">
    <property type="entry name" value="TRYPSIN_HIS"/>
</dbReference>
<dbReference type="PANTHER" id="PTHR24252">
    <property type="entry name" value="ACROSIN-RELATED"/>
    <property type="match status" value="1"/>
</dbReference>
<dbReference type="GO" id="GO:0035821">
    <property type="term" value="P:modulation of process of another organism"/>
    <property type="evidence" value="ECO:0007669"/>
    <property type="project" value="UniProtKB-ARBA"/>
</dbReference>
<dbReference type="PANTHER" id="PTHR24252:SF21">
    <property type="entry name" value="TRANSMEMBRANE SERINE PROTEASE 12"/>
    <property type="match status" value="1"/>
</dbReference>
<dbReference type="PROSITE" id="PS00135">
    <property type="entry name" value="TRYPSIN_SER"/>
    <property type="match status" value="1"/>
</dbReference>
<dbReference type="CDD" id="cd00190">
    <property type="entry name" value="Tryp_SPc"/>
    <property type="match status" value="1"/>
</dbReference>
<dbReference type="GO" id="GO:0006508">
    <property type="term" value="P:proteolysis"/>
    <property type="evidence" value="ECO:0007669"/>
    <property type="project" value="UniProtKB-KW"/>
</dbReference>
<evidence type="ECO:0000256" key="3">
    <source>
        <dbReference type="ARBA" id="ARBA00022801"/>
    </source>
</evidence>
<keyword evidence="3 6" id="KW-0378">Hydrolase</keyword>
<evidence type="ECO:0000256" key="5">
    <source>
        <dbReference type="ARBA" id="ARBA00023157"/>
    </source>
</evidence>
<dbReference type="GO" id="GO:0004252">
    <property type="term" value="F:serine-type endopeptidase activity"/>
    <property type="evidence" value="ECO:0007669"/>
    <property type="project" value="InterPro"/>
</dbReference>
<evidence type="ECO:0000313" key="9">
    <source>
        <dbReference type="Proteomes" id="UP000694421"/>
    </source>
</evidence>
<dbReference type="Pfam" id="PF00089">
    <property type="entry name" value="Trypsin"/>
    <property type="match status" value="1"/>
</dbReference>
<dbReference type="InterPro" id="IPR001314">
    <property type="entry name" value="Peptidase_S1A"/>
</dbReference>
<evidence type="ECO:0000256" key="6">
    <source>
        <dbReference type="RuleBase" id="RU363034"/>
    </source>
</evidence>
<keyword evidence="4 6" id="KW-0720">Serine protease</keyword>
<dbReference type="AlphaFoldDB" id="A0A8D0BU82"/>
<dbReference type="InterPro" id="IPR033116">
    <property type="entry name" value="TRYPSIN_SER"/>
</dbReference>
<feature type="domain" description="Peptidase S1" evidence="7">
    <location>
        <begin position="57"/>
        <end position="287"/>
    </location>
</feature>
<evidence type="ECO:0000256" key="1">
    <source>
        <dbReference type="ARBA" id="ARBA00009228"/>
    </source>
</evidence>
<dbReference type="SUPFAM" id="SSF50494">
    <property type="entry name" value="Trypsin-like serine proteases"/>
    <property type="match status" value="1"/>
</dbReference>
<dbReference type="PRINTS" id="PR00722">
    <property type="entry name" value="CHYMOTRYPSIN"/>
</dbReference>
<dbReference type="InterPro" id="IPR009003">
    <property type="entry name" value="Peptidase_S1_PA"/>
</dbReference>
<reference evidence="8" key="2">
    <citation type="submission" date="2025-09" db="UniProtKB">
        <authorList>
            <consortium name="Ensembl"/>
        </authorList>
    </citation>
    <scope>IDENTIFICATION</scope>
</reference>
<dbReference type="OMA" id="WINSHAF"/>
<dbReference type="InterPro" id="IPR043504">
    <property type="entry name" value="Peptidase_S1_PA_chymotrypsin"/>
</dbReference>
<keyword evidence="2 6" id="KW-0645">Protease</keyword>
<protein>
    <recommendedName>
        <fullName evidence="7">Peptidase S1 domain-containing protein</fullName>
    </recommendedName>
</protein>
<name>A0A8D0BU82_SALMN</name>
<sequence length="312" mass="34478">RSRNYPALPLAILCRMRGAIPGLSQCLVSSSVALILKAADKVNIAVTGNPTETGSRIVGGRDTVPGAWPWQVSLQVYPDDGRHYHVCGGSLISNNTVLTAAHCIKRFVYVLNPEVWRAVLGLHHLSEPNSYTEVYQITDITVHSDFEKLTFENDLALFKLNKLVKYNNYIQPICLPDFPYQLTDENPLYMHILQEAQVDIIPPELCNTLDWYAGTVSTNMICAGSPSGHVDSCQGDSGGPLMCYFPSVAKYYLIGITSFGAGCGRPKSPGIYTRTVNYKRWINSHAFDRSTTVSIHVALTLTAGWITFLLTF</sequence>
<dbReference type="Proteomes" id="UP000694421">
    <property type="component" value="Unplaced"/>
</dbReference>
<dbReference type="Ensembl" id="ENSSMRT00000018730.1">
    <property type="protein sequence ID" value="ENSSMRP00000016038.1"/>
    <property type="gene ID" value="ENSSMRG00000012473.1"/>
</dbReference>
<dbReference type="Gene3D" id="2.40.10.10">
    <property type="entry name" value="Trypsin-like serine proteases"/>
    <property type="match status" value="2"/>
</dbReference>
<keyword evidence="5" id="KW-1015">Disulfide bond</keyword>
<dbReference type="PROSITE" id="PS50240">
    <property type="entry name" value="TRYPSIN_DOM"/>
    <property type="match status" value="1"/>
</dbReference>
<dbReference type="GO" id="GO:0005576">
    <property type="term" value="C:extracellular region"/>
    <property type="evidence" value="ECO:0007669"/>
    <property type="project" value="UniProtKB-ARBA"/>
</dbReference>
<evidence type="ECO:0000259" key="7">
    <source>
        <dbReference type="PROSITE" id="PS50240"/>
    </source>
</evidence>
<evidence type="ECO:0000256" key="2">
    <source>
        <dbReference type="ARBA" id="ARBA00022670"/>
    </source>
</evidence>
<keyword evidence="9" id="KW-1185">Reference proteome</keyword>
<dbReference type="GeneTree" id="ENSGT00940000165418"/>
<dbReference type="SMART" id="SM00020">
    <property type="entry name" value="Tryp_SPc"/>
    <property type="match status" value="1"/>
</dbReference>
<evidence type="ECO:0000256" key="4">
    <source>
        <dbReference type="ARBA" id="ARBA00022825"/>
    </source>
</evidence>
<organism evidence="8 9">
    <name type="scientific">Salvator merianae</name>
    <name type="common">Argentine black and white tegu</name>
    <name type="synonym">Tupinambis merianae</name>
    <dbReference type="NCBI Taxonomy" id="96440"/>
    <lineage>
        <taxon>Eukaryota</taxon>
        <taxon>Metazoa</taxon>
        <taxon>Chordata</taxon>
        <taxon>Craniata</taxon>
        <taxon>Vertebrata</taxon>
        <taxon>Euteleostomi</taxon>
        <taxon>Lepidosauria</taxon>
        <taxon>Squamata</taxon>
        <taxon>Bifurcata</taxon>
        <taxon>Unidentata</taxon>
        <taxon>Episquamata</taxon>
        <taxon>Laterata</taxon>
        <taxon>Teiioidea</taxon>
        <taxon>Teiidae</taxon>
        <taxon>Salvator</taxon>
    </lineage>
</organism>
<dbReference type="InterPro" id="IPR001254">
    <property type="entry name" value="Trypsin_dom"/>
</dbReference>
<dbReference type="PROSITE" id="PS00134">
    <property type="entry name" value="TRYPSIN_HIS"/>
    <property type="match status" value="1"/>
</dbReference>
<accession>A0A8D0BU82</accession>
<evidence type="ECO:0000313" key="8">
    <source>
        <dbReference type="Ensembl" id="ENSSMRP00000016038.1"/>
    </source>
</evidence>